<dbReference type="GO" id="GO:0005737">
    <property type="term" value="C:cytoplasm"/>
    <property type="evidence" value="ECO:0007669"/>
    <property type="project" value="UniProtKB-SubCell"/>
</dbReference>
<proteinExistence type="inferred from homology"/>
<sequence length="242" mass="25505">MVTLEVCVDDAAGLRVAQRSGVARIELCSALSVGGLTPSVGLMRLASKSLTPIYVMIRPRSGDFVFSLDEEAQMLADIETARELGLAGAVLGACREDHTLDVPLLRRLSAACGTMGRTLHRVFDLVPNPRQALEEAVSLGFERILSSGQQTKATEGAALLRDLQCWAAGRVEIMAGSGVTPQNVGALVRGSGVCAVHASCRGVKRPYPEAVTRLGFGEAYALTDAQVIGAMAEALRDAMRPG</sequence>
<dbReference type="GO" id="GO:0005507">
    <property type="term" value="F:copper ion binding"/>
    <property type="evidence" value="ECO:0007669"/>
    <property type="project" value="TreeGrafter"/>
</dbReference>
<evidence type="ECO:0000256" key="2">
    <source>
        <dbReference type="HAMAP-Rule" id="MF_00795"/>
    </source>
</evidence>
<dbReference type="PANTHER" id="PTHR12598:SF0">
    <property type="entry name" value="COPPER HOMEOSTASIS PROTEIN CUTC HOMOLOG"/>
    <property type="match status" value="1"/>
</dbReference>
<dbReference type="OrthoDB" id="9815677at2"/>
<dbReference type="SUPFAM" id="SSF110395">
    <property type="entry name" value="CutC-like"/>
    <property type="match status" value="1"/>
</dbReference>
<evidence type="ECO:0000256" key="1">
    <source>
        <dbReference type="ARBA" id="ARBA00007768"/>
    </source>
</evidence>
<dbReference type="EMBL" id="CP014677">
    <property type="protein sequence ID" value="AOX18736.1"/>
    <property type="molecule type" value="Genomic_DNA"/>
</dbReference>
<geneLocation type="plasmid" evidence="4">
    <name>pkb14400_3</name>
</geneLocation>
<gene>
    <name evidence="2" type="primary">cutC</name>
    <name evidence="3" type="ORF">A0U89_15615</name>
</gene>
<keyword evidence="4" id="KW-1185">Reference proteome</keyword>
<organism evidence="3 4">
    <name type="scientific">Kozakia baliensis</name>
    <dbReference type="NCBI Taxonomy" id="153496"/>
    <lineage>
        <taxon>Bacteria</taxon>
        <taxon>Pseudomonadati</taxon>
        <taxon>Pseudomonadota</taxon>
        <taxon>Alphaproteobacteria</taxon>
        <taxon>Acetobacterales</taxon>
        <taxon>Acetobacteraceae</taxon>
        <taxon>Kozakia</taxon>
    </lineage>
</organism>
<dbReference type="Proteomes" id="UP000179145">
    <property type="component" value="Plasmid pKB14400_3"/>
</dbReference>
<name>A0A1D8UYQ9_9PROT</name>
<dbReference type="InterPro" id="IPR036822">
    <property type="entry name" value="CutC-like_dom_sf"/>
</dbReference>
<dbReference type="HAMAP" id="MF_00795">
    <property type="entry name" value="CutC"/>
    <property type="match status" value="1"/>
</dbReference>
<keyword evidence="3" id="KW-0614">Plasmid</keyword>
<reference evidence="3 4" key="1">
    <citation type="journal article" date="2016" name="Microb. Cell Fact.">
        <title>Dissection of exopolysaccharide biosynthesis in Kozakia baliensis.</title>
        <authorList>
            <person name="Brandt J.U."/>
            <person name="Jakob F."/>
            <person name="Behr J."/>
            <person name="Geissler A.J."/>
            <person name="Vogel R.F."/>
        </authorList>
    </citation>
    <scope>NUCLEOTIDE SEQUENCE [LARGE SCALE GENOMIC DNA]</scope>
    <source>
        <strain evidence="3 4">DSM 14400</strain>
        <plasmid evidence="4">Plasmid pkb14400_3</plasmid>
    </source>
</reference>
<dbReference type="Gene3D" id="3.20.20.380">
    <property type="entry name" value="Copper homeostasis (CutC) domain"/>
    <property type="match status" value="1"/>
</dbReference>
<keyword evidence="2" id="KW-0963">Cytoplasm</keyword>
<comment type="subcellular location">
    <subcellularLocation>
        <location evidence="2">Cytoplasm</location>
    </subcellularLocation>
</comment>
<accession>A0A1D8UYQ9</accession>
<dbReference type="AlphaFoldDB" id="A0A1D8UYQ9"/>
<dbReference type="PANTHER" id="PTHR12598">
    <property type="entry name" value="COPPER HOMEOSTASIS PROTEIN CUTC"/>
    <property type="match status" value="1"/>
</dbReference>
<dbReference type="KEGG" id="kba:A0U89_15615"/>
<protein>
    <recommendedName>
        <fullName evidence="2">PF03932 family protein CutC</fullName>
    </recommendedName>
</protein>
<dbReference type="RefSeq" id="WP_070404180.1">
    <property type="nucleotide sequence ID" value="NZ_BJVW01000012.1"/>
</dbReference>
<evidence type="ECO:0000313" key="4">
    <source>
        <dbReference type="Proteomes" id="UP000179145"/>
    </source>
</evidence>
<dbReference type="Pfam" id="PF03932">
    <property type="entry name" value="CutC"/>
    <property type="match status" value="1"/>
</dbReference>
<dbReference type="InterPro" id="IPR005627">
    <property type="entry name" value="CutC-like"/>
</dbReference>
<comment type="similarity">
    <text evidence="1 2">Belongs to the CutC family.</text>
</comment>
<comment type="caution">
    <text evidence="2">Once thought to be involved in copper homeostasis, experiments in E.coli have shown this is not the case.</text>
</comment>
<evidence type="ECO:0000313" key="3">
    <source>
        <dbReference type="EMBL" id="AOX18736.1"/>
    </source>
</evidence>